<dbReference type="Pfam" id="PF18742">
    <property type="entry name" value="DpnII-MboI"/>
    <property type="match status" value="1"/>
</dbReference>
<sequence length="277" mass="31578">MEEVQRLEELGRLSQGKQAEDAELIVRELQERYSRWYAAAIGALPSELRARFQGEYEGRYPIHPKIKHFVKNPREKWALYTKVPRFLKSHGPWQYPVDSSFLDPLREQKQLLLLALGRRAVEVGVLGTLKRLSDMSERLAQGLAIVQRESRGRPGFRLDDEYDLQRFLHALLVLHFADVRPEEATPSRAGGSYRIDFLLKRERVAVEAKMTSSSLGAKKIRDQLVGDIFGYRRHPEAAGLFAVIYDPAHRIDNPRGFEEGMSSADPDFPVRVVVAGG</sequence>
<proteinExistence type="predicted"/>
<protein>
    <submittedName>
        <fullName evidence="1">Uncharacterized protein</fullName>
    </submittedName>
</protein>
<dbReference type="EMBL" id="CP029042">
    <property type="protein sequence ID" value="AZS74253.1"/>
    <property type="molecule type" value="Genomic_DNA"/>
</dbReference>
<evidence type="ECO:0000313" key="2">
    <source>
        <dbReference type="Proteomes" id="UP000275579"/>
    </source>
</evidence>
<dbReference type="Proteomes" id="UP000275579">
    <property type="component" value="Chromosome"/>
</dbReference>
<organism evidence="1 2">
    <name type="scientific">Streptomyces lydicus</name>
    <dbReference type="NCBI Taxonomy" id="47763"/>
    <lineage>
        <taxon>Bacteria</taxon>
        <taxon>Bacillati</taxon>
        <taxon>Actinomycetota</taxon>
        <taxon>Actinomycetes</taxon>
        <taxon>Kitasatosporales</taxon>
        <taxon>Streptomycetaceae</taxon>
        <taxon>Streptomyces</taxon>
    </lineage>
</organism>
<gene>
    <name evidence="1" type="ORF">DDE74_27845</name>
</gene>
<evidence type="ECO:0000313" key="1">
    <source>
        <dbReference type="EMBL" id="AZS74253.1"/>
    </source>
</evidence>
<reference evidence="1 2" key="1">
    <citation type="submission" date="2018-04" db="EMBL/GenBank/DDBJ databases">
        <title>Complete genome sequences of Streptomyces lydicus strain WYEC and characterization of antagonistic properties of biological control agents.</title>
        <authorList>
            <person name="Mariita R.M."/>
            <person name="Sello J.K."/>
        </authorList>
    </citation>
    <scope>NUCLEOTIDE SEQUENCE [LARGE SCALE GENOMIC DNA]</scope>
    <source>
        <strain evidence="1 2">WYEC 108</strain>
    </source>
</reference>
<name>A0A3S9YGS2_9ACTN</name>
<accession>A0A3S9YGS2</accession>
<dbReference type="AlphaFoldDB" id="A0A3S9YGS2"/>